<proteinExistence type="predicted"/>
<feature type="region of interest" description="Disordered" evidence="1">
    <location>
        <begin position="1"/>
        <end position="24"/>
    </location>
</feature>
<keyword evidence="3" id="KW-1185">Reference proteome</keyword>
<organism evidence="2 3">
    <name type="scientific">Tetracentron sinense</name>
    <name type="common">Spur-leaf</name>
    <dbReference type="NCBI Taxonomy" id="13715"/>
    <lineage>
        <taxon>Eukaryota</taxon>
        <taxon>Viridiplantae</taxon>
        <taxon>Streptophyta</taxon>
        <taxon>Embryophyta</taxon>
        <taxon>Tracheophyta</taxon>
        <taxon>Spermatophyta</taxon>
        <taxon>Magnoliopsida</taxon>
        <taxon>Trochodendrales</taxon>
        <taxon>Trochodendraceae</taxon>
        <taxon>Tetracentron</taxon>
    </lineage>
</organism>
<dbReference type="Proteomes" id="UP000655225">
    <property type="component" value="Unassembled WGS sequence"/>
</dbReference>
<dbReference type="EMBL" id="JABCRI010000004">
    <property type="protein sequence ID" value="KAF8407604.1"/>
    <property type="molecule type" value="Genomic_DNA"/>
</dbReference>
<protein>
    <submittedName>
        <fullName evidence="2">Uncharacterized protein</fullName>
    </submittedName>
</protein>
<evidence type="ECO:0000313" key="3">
    <source>
        <dbReference type="Proteomes" id="UP000655225"/>
    </source>
</evidence>
<comment type="caution">
    <text evidence="2">The sequence shown here is derived from an EMBL/GenBank/DDBJ whole genome shotgun (WGS) entry which is preliminary data.</text>
</comment>
<feature type="compositionally biased region" description="Polar residues" evidence="1">
    <location>
        <begin position="1"/>
        <end position="10"/>
    </location>
</feature>
<dbReference type="GO" id="GO:0050832">
    <property type="term" value="P:defense response to fungus"/>
    <property type="evidence" value="ECO:0007669"/>
    <property type="project" value="TreeGrafter"/>
</dbReference>
<sequence>MSETLCFSSQTKDRKNGKSSLKCNSEQIASSPNWTGYRQGCQMSIGLRSEEEVSIHVENCVSGSIDNSETSVELQDNGSKTESRNELVAISLMEPQTTVDLSSAALTEVDTLVEPKKVDRQEGNGKRIVKEGNGKRSMKEVIGSHWKIWVIFSVPESTAAKIDLPDSFYNLLAEELKREADLRKKKVAESQLLIPKPYKEKQKKLIGSTKALLSVSSFLMK</sequence>
<accession>A0A834ZI06</accession>
<evidence type="ECO:0000313" key="2">
    <source>
        <dbReference type="EMBL" id="KAF8407604.1"/>
    </source>
</evidence>
<dbReference type="PANTHER" id="PTHR47694:SF1">
    <property type="entry name" value="PLANT UBX DOMAIN-CONTAINING PROTEIN 2"/>
    <property type="match status" value="1"/>
</dbReference>
<name>A0A834ZI06_TETSI</name>
<dbReference type="PANTHER" id="PTHR47694">
    <property type="entry name" value="PLANT UBX DOMAIN-CONTAINING PROTEIN 2"/>
    <property type="match status" value="1"/>
</dbReference>
<reference evidence="2 3" key="1">
    <citation type="submission" date="2020-04" db="EMBL/GenBank/DDBJ databases">
        <title>Plant Genome Project.</title>
        <authorList>
            <person name="Zhang R.-G."/>
        </authorList>
    </citation>
    <scope>NUCLEOTIDE SEQUENCE [LARGE SCALE GENOMIC DNA]</scope>
    <source>
        <strain evidence="2">YNK0</strain>
        <tissue evidence="2">Leaf</tissue>
    </source>
</reference>
<gene>
    <name evidence="2" type="ORF">HHK36_006738</name>
</gene>
<evidence type="ECO:0000256" key="1">
    <source>
        <dbReference type="SAM" id="MobiDB-lite"/>
    </source>
</evidence>
<dbReference type="AlphaFoldDB" id="A0A834ZI06"/>
<dbReference type="OrthoDB" id="49605at2759"/>